<reference evidence="3 4" key="1">
    <citation type="journal article" date="2015" name="Environ. Microbiol.">
        <title>Metagenome sequence of Elaphomyces granulatus from sporocarp tissue reveals Ascomycota ectomycorrhizal fingerprints of genome expansion and a Proteobacteria-rich microbiome.</title>
        <authorList>
            <person name="Quandt C.A."/>
            <person name="Kohler A."/>
            <person name="Hesse C.N."/>
            <person name="Sharpton T.J."/>
            <person name="Martin F."/>
            <person name="Spatafora J.W."/>
        </authorList>
    </citation>
    <scope>NUCLEOTIDE SEQUENCE [LARGE SCALE GENOMIC DNA]</scope>
    <source>
        <strain evidence="3 4">OSC145934</strain>
    </source>
</reference>
<dbReference type="AlphaFoldDB" id="A0A232LVJ2"/>
<keyword evidence="1" id="KW-1133">Transmembrane helix</keyword>
<gene>
    <name evidence="3" type="ORF">Egran_04108</name>
</gene>
<feature type="signal peptide" evidence="2">
    <location>
        <begin position="1"/>
        <end position="16"/>
    </location>
</feature>
<organism evidence="3 4">
    <name type="scientific">Elaphomyces granulatus</name>
    <dbReference type="NCBI Taxonomy" id="519963"/>
    <lineage>
        <taxon>Eukaryota</taxon>
        <taxon>Fungi</taxon>
        <taxon>Dikarya</taxon>
        <taxon>Ascomycota</taxon>
        <taxon>Pezizomycotina</taxon>
        <taxon>Eurotiomycetes</taxon>
        <taxon>Eurotiomycetidae</taxon>
        <taxon>Eurotiales</taxon>
        <taxon>Elaphomycetaceae</taxon>
        <taxon>Elaphomyces</taxon>
    </lineage>
</organism>
<keyword evidence="1" id="KW-0812">Transmembrane</keyword>
<dbReference type="OrthoDB" id="1733656at2759"/>
<comment type="caution">
    <text evidence="3">The sequence shown here is derived from an EMBL/GenBank/DDBJ whole genome shotgun (WGS) entry which is preliminary data.</text>
</comment>
<evidence type="ECO:0000256" key="2">
    <source>
        <dbReference type="SAM" id="SignalP"/>
    </source>
</evidence>
<evidence type="ECO:0000313" key="4">
    <source>
        <dbReference type="Proteomes" id="UP000243515"/>
    </source>
</evidence>
<feature type="transmembrane region" description="Helical" evidence="1">
    <location>
        <begin position="207"/>
        <end position="229"/>
    </location>
</feature>
<protein>
    <submittedName>
        <fullName evidence="3">Uncharacterized protein</fullName>
    </submittedName>
</protein>
<keyword evidence="2" id="KW-0732">Signal</keyword>
<proteinExistence type="predicted"/>
<dbReference type="Proteomes" id="UP000243515">
    <property type="component" value="Unassembled WGS sequence"/>
</dbReference>
<evidence type="ECO:0000313" key="3">
    <source>
        <dbReference type="EMBL" id="OXV08132.1"/>
    </source>
</evidence>
<keyword evidence="1" id="KW-0472">Membrane</keyword>
<name>A0A232LVJ2_9EURO</name>
<accession>A0A232LVJ2</accession>
<feature type="chain" id="PRO_5013234857" evidence="2">
    <location>
        <begin position="17"/>
        <end position="254"/>
    </location>
</feature>
<keyword evidence="4" id="KW-1185">Reference proteome</keyword>
<evidence type="ECO:0000256" key="1">
    <source>
        <dbReference type="SAM" id="Phobius"/>
    </source>
</evidence>
<dbReference type="EMBL" id="NPHW01004307">
    <property type="protein sequence ID" value="OXV08132.1"/>
    <property type="molecule type" value="Genomic_DNA"/>
</dbReference>
<sequence length="254" mass="27863">MRLSPLLLLLPALAVALDQIPLGTRVQGWLDKAKSYLPTATPTPIQKTTPKVIEKSVTPLNLTNWQTVLEPSSHAQDWLIFVTGGNKTCLGRCENAEKAFNASVPLFAVNPTSPNLAYLNCENDKILCSIWVAGAPTVWHLQVPQVSTEEPRLPYSLHIVALNSTTVTPETIYKIHSEQTYQNVPLYDGALHPFDGWLAQYGLNVPLGYLMFGFSAVPTWVVMIAVSYFSRTYMSRRMANPGAIAGRPAQGGAN</sequence>